<dbReference type="FunFam" id="4.10.410.10:FF:000004">
    <property type="entry name" value="Tissue factor pathway inhibitor"/>
    <property type="match status" value="1"/>
</dbReference>
<dbReference type="Gene3D" id="4.10.410.10">
    <property type="entry name" value="Pancreatic trypsin inhibitor Kunitz domain"/>
    <property type="match status" value="1"/>
</dbReference>
<dbReference type="PROSITE" id="PS50279">
    <property type="entry name" value="BPTI_KUNITZ_2"/>
    <property type="match status" value="1"/>
</dbReference>
<evidence type="ECO:0000313" key="5">
    <source>
        <dbReference type="Ensembl" id="ENSOABP00000070841.1"/>
    </source>
</evidence>
<evidence type="ECO:0000259" key="4">
    <source>
        <dbReference type="PROSITE" id="PS50279"/>
    </source>
</evidence>
<reference evidence="5" key="3">
    <citation type="submission" date="2025-09" db="UniProtKB">
        <authorList>
            <consortium name="Ensembl"/>
        </authorList>
    </citation>
    <scope>IDENTIFICATION</scope>
</reference>
<evidence type="ECO:0000256" key="3">
    <source>
        <dbReference type="ARBA" id="ARBA00023157"/>
    </source>
</evidence>
<dbReference type="InterPro" id="IPR020901">
    <property type="entry name" value="Prtase_inh_Kunz-CS"/>
</dbReference>
<dbReference type="PRINTS" id="PR00759">
    <property type="entry name" value="BASICPTASE"/>
</dbReference>
<dbReference type="PROSITE" id="PS00280">
    <property type="entry name" value="BPTI_KUNITZ_1"/>
    <property type="match status" value="1"/>
</dbReference>
<protein>
    <recommendedName>
        <fullName evidence="4">BPTI/Kunitz inhibitor domain-containing protein</fullName>
    </recommendedName>
</protein>
<reference evidence="5" key="2">
    <citation type="submission" date="2025-08" db="UniProtKB">
        <authorList>
            <consortium name="Ensembl"/>
        </authorList>
    </citation>
    <scope>IDENTIFICATION</scope>
</reference>
<sequence>TEYCEAKPEPGPCRASLRHWYYNRETGSCETFMYGGCRGNKNNYLTKESCMQTCTGE</sequence>
<dbReference type="Ensembl" id="ENSOABT00000076372.1">
    <property type="protein sequence ID" value="ENSOABP00000070841.1"/>
    <property type="gene ID" value="ENSOABG00000039179.1"/>
</dbReference>
<keyword evidence="1" id="KW-0646">Protease inhibitor</keyword>
<evidence type="ECO:0000313" key="6">
    <source>
        <dbReference type="Proteomes" id="UP000472276"/>
    </source>
</evidence>
<dbReference type="AlphaFoldDB" id="A0AAZ1XRC6"/>
<dbReference type="InterPro" id="IPR002223">
    <property type="entry name" value="Kunitz_BPTI"/>
</dbReference>
<accession>A0AAZ1XRC6</accession>
<name>A0AAZ1XRC6_OREAU</name>
<dbReference type="InterPro" id="IPR036880">
    <property type="entry name" value="Kunitz_BPTI_sf"/>
</dbReference>
<dbReference type="GO" id="GO:0004867">
    <property type="term" value="F:serine-type endopeptidase inhibitor activity"/>
    <property type="evidence" value="ECO:0007669"/>
    <property type="project" value="UniProtKB-KW"/>
</dbReference>
<dbReference type="Pfam" id="PF00014">
    <property type="entry name" value="Kunitz_BPTI"/>
    <property type="match status" value="1"/>
</dbReference>
<keyword evidence="3" id="KW-1015">Disulfide bond</keyword>
<proteinExistence type="predicted"/>
<evidence type="ECO:0000256" key="2">
    <source>
        <dbReference type="ARBA" id="ARBA00022900"/>
    </source>
</evidence>
<dbReference type="PANTHER" id="PTHR47247:SF1">
    <property type="entry name" value="KUNITZ-TYPE PROTEASE INHIBITOR 2"/>
    <property type="match status" value="1"/>
</dbReference>
<keyword evidence="6" id="KW-1185">Reference proteome</keyword>
<dbReference type="SMART" id="SM00131">
    <property type="entry name" value="KU"/>
    <property type="match status" value="1"/>
</dbReference>
<keyword evidence="2" id="KW-0722">Serine protease inhibitor</keyword>
<dbReference type="PANTHER" id="PTHR47247">
    <property type="entry name" value="KUNITZ-TYPE PROTEASE INHIBITOR 2"/>
    <property type="match status" value="1"/>
</dbReference>
<reference evidence="6" key="1">
    <citation type="submission" date="2020-03" db="EMBL/GenBank/DDBJ databases">
        <title>Evolution of repeat sequences and sex chromosomes of tilapia species revealed by chromosome-level genomes.</title>
        <authorList>
            <person name="Xu L."/>
            <person name="Tao W."/>
            <person name="Wang D."/>
            <person name="Zhou Q."/>
        </authorList>
    </citation>
    <scope>NUCLEOTIDE SEQUENCE [LARGE SCALE GENOMIC DNA]</scope>
    <source>
        <strain evidence="6">Israel</strain>
    </source>
</reference>
<dbReference type="SUPFAM" id="SSF57362">
    <property type="entry name" value="BPTI-like"/>
    <property type="match status" value="1"/>
</dbReference>
<feature type="domain" description="BPTI/Kunitz inhibitor" evidence="4">
    <location>
        <begin position="4"/>
        <end position="54"/>
    </location>
</feature>
<dbReference type="Proteomes" id="UP000472276">
    <property type="component" value="Unassembled WGS sequence"/>
</dbReference>
<organism evidence="5 6">
    <name type="scientific">Oreochromis aureus</name>
    <name type="common">Israeli tilapia</name>
    <name type="synonym">Chromis aureus</name>
    <dbReference type="NCBI Taxonomy" id="47969"/>
    <lineage>
        <taxon>Eukaryota</taxon>
        <taxon>Metazoa</taxon>
        <taxon>Chordata</taxon>
        <taxon>Craniata</taxon>
        <taxon>Vertebrata</taxon>
        <taxon>Euteleostomi</taxon>
        <taxon>Actinopterygii</taxon>
        <taxon>Neopterygii</taxon>
        <taxon>Teleostei</taxon>
        <taxon>Neoteleostei</taxon>
        <taxon>Acanthomorphata</taxon>
        <taxon>Ovalentaria</taxon>
        <taxon>Cichlomorphae</taxon>
        <taxon>Cichliformes</taxon>
        <taxon>Cichlidae</taxon>
        <taxon>African cichlids</taxon>
        <taxon>Pseudocrenilabrinae</taxon>
        <taxon>Oreochromini</taxon>
        <taxon>Oreochromis</taxon>
    </lineage>
</organism>
<evidence type="ECO:0000256" key="1">
    <source>
        <dbReference type="ARBA" id="ARBA00022690"/>
    </source>
</evidence>